<evidence type="ECO:0000313" key="2">
    <source>
        <dbReference type="Proteomes" id="UP001153334"/>
    </source>
</evidence>
<dbReference type="EMBL" id="JAPESX010000828">
    <property type="protein sequence ID" value="KAJ8119550.1"/>
    <property type="molecule type" value="Genomic_DNA"/>
</dbReference>
<dbReference type="Proteomes" id="UP001153334">
    <property type="component" value="Unassembled WGS sequence"/>
</dbReference>
<keyword evidence="2" id="KW-1185">Reference proteome</keyword>
<comment type="caution">
    <text evidence="1">The sequence shown here is derived from an EMBL/GenBank/DDBJ whole genome shotgun (WGS) entry which is preliminary data.</text>
</comment>
<name>A0ACC2IWG0_9PEZI</name>
<protein>
    <submittedName>
        <fullName evidence="1">Uncharacterized protein</fullName>
    </submittedName>
</protein>
<evidence type="ECO:0000313" key="1">
    <source>
        <dbReference type="EMBL" id="KAJ8119550.1"/>
    </source>
</evidence>
<gene>
    <name evidence="1" type="ORF">ONZ43_g3523</name>
</gene>
<proteinExistence type="predicted"/>
<accession>A0ACC2IWG0</accession>
<sequence>MFQKTPALLLDQADRQEWELPVRGLEEPLILDTHFLGLTPLNDIQSENHEFDCIAISGLASHPFGSWQPKGKDKGFMWIRDALPRALPMMRAILYGYDTTLIRSNSFQTIGDLASSLVNHIKANGWYLADSKRLVFLAHSLGGIVLKEAFWMMANGDSQGQRILDRFLGGIFFGVPSHGMEASHLLAMVRGQVNEEFVDALSSSSKYLRLLDDHFAGLISTRDMHFRWAFETKTSPTVAVSAQLSPCF</sequence>
<organism evidence="1 2">
    <name type="scientific">Nemania bipapillata</name>
    <dbReference type="NCBI Taxonomy" id="110536"/>
    <lineage>
        <taxon>Eukaryota</taxon>
        <taxon>Fungi</taxon>
        <taxon>Dikarya</taxon>
        <taxon>Ascomycota</taxon>
        <taxon>Pezizomycotina</taxon>
        <taxon>Sordariomycetes</taxon>
        <taxon>Xylariomycetidae</taxon>
        <taxon>Xylariales</taxon>
        <taxon>Xylariaceae</taxon>
        <taxon>Nemania</taxon>
    </lineage>
</organism>
<reference evidence="1" key="1">
    <citation type="submission" date="2022-11" db="EMBL/GenBank/DDBJ databases">
        <title>Genome Sequence of Nemania bipapillata.</title>
        <authorList>
            <person name="Buettner E."/>
        </authorList>
    </citation>
    <scope>NUCLEOTIDE SEQUENCE</scope>
    <source>
        <strain evidence="1">CP14</strain>
    </source>
</reference>